<reference evidence="1" key="2">
    <citation type="submission" date="2015-02" db="UniProtKB">
        <authorList>
            <consortium name="EnsemblMetazoa"/>
        </authorList>
    </citation>
    <scope>IDENTIFICATION</scope>
</reference>
<name>T1J0I9_STRMM</name>
<sequence>MKNDEKTTMHKPPSITIHSRDFGIMKMKLTSVIVRRCKVLFRLFLPTVLHLMICVKKFNHNIKTILCVKMLIVLNGGVKNGGTTLYSVSDIDISSSFGFASGLQEFDRGSMNDGMNCMDYATRQASSSLASWICRNLIAVTDY</sequence>
<keyword evidence="2" id="KW-1185">Reference proteome</keyword>
<dbReference type="HOGENOM" id="CLU_1808638_0_0_1"/>
<dbReference type="EnsemblMetazoa" id="SMAR007039-RA">
    <property type="protein sequence ID" value="SMAR007039-PA"/>
    <property type="gene ID" value="SMAR007039"/>
</dbReference>
<evidence type="ECO:0000313" key="1">
    <source>
        <dbReference type="EnsemblMetazoa" id="SMAR007039-PA"/>
    </source>
</evidence>
<proteinExistence type="predicted"/>
<dbReference type="AlphaFoldDB" id="T1J0I9"/>
<accession>T1J0I9</accession>
<evidence type="ECO:0000313" key="2">
    <source>
        <dbReference type="Proteomes" id="UP000014500"/>
    </source>
</evidence>
<reference evidence="2" key="1">
    <citation type="submission" date="2011-05" db="EMBL/GenBank/DDBJ databases">
        <authorList>
            <person name="Richards S.R."/>
            <person name="Qu J."/>
            <person name="Jiang H."/>
            <person name="Jhangiani S.N."/>
            <person name="Agravi P."/>
            <person name="Goodspeed R."/>
            <person name="Gross S."/>
            <person name="Mandapat C."/>
            <person name="Jackson L."/>
            <person name="Mathew T."/>
            <person name="Pu L."/>
            <person name="Thornton R."/>
            <person name="Saada N."/>
            <person name="Wilczek-Boney K.B."/>
            <person name="Lee S."/>
            <person name="Kovar C."/>
            <person name="Wu Y."/>
            <person name="Scherer S.E."/>
            <person name="Worley K.C."/>
            <person name="Muzny D.M."/>
            <person name="Gibbs R."/>
        </authorList>
    </citation>
    <scope>NUCLEOTIDE SEQUENCE</scope>
    <source>
        <strain evidence="2">Brora</strain>
    </source>
</reference>
<dbReference type="EMBL" id="JH431735">
    <property type="status" value="NOT_ANNOTATED_CDS"/>
    <property type="molecule type" value="Genomic_DNA"/>
</dbReference>
<organism evidence="1 2">
    <name type="scientific">Strigamia maritima</name>
    <name type="common">European centipede</name>
    <name type="synonym">Geophilus maritimus</name>
    <dbReference type="NCBI Taxonomy" id="126957"/>
    <lineage>
        <taxon>Eukaryota</taxon>
        <taxon>Metazoa</taxon>
        <taxon>Ecdysozoa</taxon>
        <taxon>Arthropoda</taxon>
        <taxon>Myriapoda</taxon>
        <taxon>Chilopoda</taxon>
        <taxon>Pleurostigmophora</taxon>
        <taxon>Geophilomorpha</taxon>
        <taxon>Linotaeniidae</taxon>
        <taxon>Strigamia</taxon>
    </lineage>
</organism>
<protein>
    <submittedName>
        <fullName evidence="1">Uncharacterized protein</fullName>
    </submittedName>
</protein>
<dbReference type="Proteomes" id="UP000014500">
    <property type="component" value="Unassembled WGS sequence"/>
</dbReference>